<reference evidence="3" key="1">
    <citation type="journal article" date="2013" name="Nat. Commun.">
        <title>Whole-genome sequencing of Oryza brachyantha reveals mechanisms underlying Oryza genome evolution.</title>
        <authorList>
            <person name="Chen J."/>
            <person name="Huang Q."/>
            <person name="Gao D."/>
            <person name="Wang J."/>
            <person name="Lang Y."/>
            <person name="Liu T."/>
            <person name="Li B."/>
            <person name="Bai Z."/>
            <person name="Luis Goicoechea J."/>
            <person name="Liang C."/>
            <person name="Chen C."/>
            <person name="Zhang W."/>
            <person name="Sun S."/>
            <person name="Liao Y."/>
            <person name="Zhang X."/>
            <person name="Yang L."/>
            <person name="Song C."/>
            <person name="Wang M."/>
            <person name="Shi J."/>
            <person name="Liu G."/>
            <person name="Liu J."/>
            <person name="Zhou H."/>
            <person name="Zhou W."/>
            <person name="Yu Q."/>
            <person name="An N."/>
            <person name="Chen Y."/>
            <person name="Cai Q."/>
            <person name="Wang B."/>
            <person name="Liu B."/>
            <person name="Min J."/>
            <person name="Huang Y."/>
            <person name="Wu H."/>
            <person name="Li Z."/>
            <person name="Zhang Y."/>
            <person name="Yin Y."/>
            <person name="Song W."/>
            <person name="Jiang J."/>
            <person name="Jackson S.A."/>
            <person name="Wing R.A."/>
            <person name="Wang J."/>
            <person name="Chen M."/>
        </authorList>
    </citation>
    <scope>NUCLEOTIDE SEQUENCE [LARGE SCALE GENOMIC DNA]</scope>
    <source>
        <strain evidence="3">cv. IRGC 101232</strain>
    </source>
</reference>
<dbReference type="Gene3D" id="3.30.420.10">
    <property type="entry name" value="Ribonuclease H-like superfamily/Ribonuclease H"/>
    <property type="match status" value="1"/>
</dbReference>
<dbReference type="STRING" id="4533.J3KZ24"/>
<dbReference type="GO" id="GO:0005737">
    <property type="term" value="C:cytoplasm"/>
    <property type="evidence" value="ECO:0007669"/>
    <property type="project" value="TreeGrafter"/>
</dbReference>
<accession>J3KZ24</accession>
<dbReference type="EnsemblPlants" id="OB01G22300.1">
    <property type="protein sequence ID" value="OB01G22300.1"/>
    <property type="gene ID" value="OB01G22300"/>
</dbReference>
<evidence type="ECO:0008006" key="5">
    <source>
        <dbReference type="Google" id="ProtNLM"/>
    </source>
</evidence>
<dbReference type="GO" id="GO:0005634">
    <property type="term" value="C:nucleus"/>
    <property type="evidence" value="ECO:0007669"/>
    <property type="project" value="TreeGrafter"/>
</dbReference>
<sequence length="79" mass="8953">MSCAAPVDLEDICNRRLGTTRRLGLKGYVRELLGLTMEKPMDVTRSDWEKPELDAAQVRHACIDAYVSYKLGERVLITN</sequence>
<dbReference type="SUPFAM" id="SSF53098">
    <property type="entry name" value="Ribonuclease H-like"/>
    <property type="match status" value="1"/>
</dbReference>
<evidence type="ECO:0000256" key="1">
    <source>
        <dbReference type="ARBA" id="ARBA00022722"/>
    </source>
</evidence>
<keyword evidence="4" id="KW-1185">Reference proteome</keyword>
<dbReference type="PANTHER" id="PTHR13620:SF121">
    <property type="entry name" value="EMB|CAB82946.1-RELATED"/>
    <property type="match status" value="1"/>
</dbReference>
<dbReference type="Proteomes" id="UP000006038">
    <property type="component" value="Chromosome 1"/>
</dbReference>
<dbReference type="InterPro" id="IPR051132">
    <property type="entry name" value="3-5_Exonuclease_domain"/>
</dbReference>
<keyword evidence="1" id="KW-0540">Nuclease</keyword>
<dbReference type="AlphaFoldDB" id="J3KZ24"/>
<keyword evidence="2" id="KW-0378">Hydrolase</keyword>
<dbReference type="GO" id="GO:0008408">
    <property type="term" value="F:3'-5' exonuclease activity"/>
    <property type="evidence" value="ECO:0007669"/>
    <property type="project" value="TreeGrafter"/>
</dbReference>
<dbReference type="Gramene" id="OB01G22300.1">
    <property type="protein sequence ID" value="OB01G22300.1"/>
    <property type="gene ID" value="OB01G22300"/>
</dbReference>
<dbReference type="InterPro" id="IPR012337">
    <property type="entry name" value="RNaseH-like_sf"/>
</dbReference>
<evidence type="ECO:0000313" key="3">
    <source>
        <dbReference type="EnsemblPlants" id="OB01G22300.1"/>
    </source>
</evidence>
<dbReference type="HOGENOM" id="CLU_2609837_0_0_1"/>
<proteinExistence type="predicted"/>
<protein>
    <recommendedName>
        <fullName evidence="5">3'-5' exonuclease domain-containing protein</fullName>
    </recommendedName>
</protein>
<organism evidence="3">
    <name type="scientific">Oryza brachyantha</name>
    <name type="common">malo sina</name>
    <dbReference type="NCBI Taxonomy" id="4533"/>
    <lineage>
        <taxon>Eukaryota</taxon>
        <taxon>Viridiplantae</taxon>
        <taxon>Streptophyta</taxon>
        <taxon>Embryophyta</taxon>
        <taxon>Tracheophyta</taxon>
        <taxon>Spermatophyta</taxon>
        <taxon>Magnoliopsida</taxon>
        <taxon>Liliopsida</taxon>
        <taxon>Poales</taxon>
        <taxon>Poaceae</taxon>
        <taxon>BOP clade</taxon>
        <taxon>Oryzoideae</taxon>
        <taxon>Oryzeae</taxon>
        <taxon>Oryzinae</taxon>
        <taxon>Oryza</taxon>
    </lineage>
</organism>
<name>J3KZ24_ORYBR</name>
<dbReference type="InterPro" id="IPR036397">
    <property type="entry name" value="RNaseH_sf"/>
</dbReference>
<dbReference type="PANTHER" id="PTHR13620">
    <property type="entry name" value="3-5 EXONUCLEASE"/>
    <property type="match status" value="1"/>
</dbReference>
<evidence type="ECO:0000313" key="4">
    <source>
        <dbReference type="Proteomes" id="UP000006038"/>
    </source>
</evidence>
<dbReference type="GO" id="GO:0003676">
    <property type="term" value="F:nucleic acid binding"/>
    <property type="evidence" value="ECO:0007669"/>
    <property type="project" value="InterPro"/>
</dbReference>
<evidence type="ECO:0000256" key="2">
    <source>
        <dbReference type="ARBA" id="ARBA00022801"/>
    </source>
</evidence>
<reference evidence="3" key="2">
    <citation type="submission" date="2013-04" db="UniProtKB">
        <authorList>
            <consortium name="EnsemblPlants"/>
        </authorList>
    </citation>
    <scope>IDENTIFICATION</scope>
</reference>